<gene>
    <name evidence="1" type="ORF">IAC29_06010</name>
</gene>
<dbReference type="EMBL" id="JADIMQ010000086">
    <property type="protein sequence ID" value="MBO8448808.1"/>
    <property type="molecule type" value="Genomic_DNA"/>
</dbReference>
<dbReference type="Proteomes" id="UP000810252">
    <property type="component" value="Unassembled WGS sequence"/>
</dbReference>
<evidence type="ECO:0000313" key="1">
    <source>
        <dbReference type="EMBL" id="MBO8448808.1"/>
    </source>
</evidence>
<sequence length="58" mass="6540">MSIFPAFLHHLSKVGFPYIRLRSTIAQFTSDGSSFHLPKVGNFRPFPHHLPKVGSSMD</sequence>
<evidence type="ECO:0000313" key="2">
    <source>
        <dbReference type="Proteomes" id="UP000810252"/>
    </source>
</evidence>
<reference evidence="1" key="2">
    <citation type="journal article" date="2021" name="PeerJ">
        <title>Extensive microbial diversity within the chicken gut microbiome revealed by metagenomics and culture.</title>
        <authorList>
            <person name="Gilroy R."/>
            <person name="Ravi A."/>
            <person name="Getino M."/>
            <person name="Pursley I."/>
            <person name="Horton D.L."/>
            <person name="Alikhan N.F."/>
            <person name="Baker D."/>
            <person name="Gharbi K."/>
            <person name="Hall N."/>
            <person name="Watson M."/>
            <person name="Adriaenssens E.M."/>
            <person name="Foster-Nyarko E."/>
            <person name="Jarju S."/>
            <person name="Secka A."/>
            <person name="Antonio M."/>
            <person name="Oren A."/>
            <person name="Chaudhuri R.R."/>
            <person name="La Ragione R."/>
            <person name="Hildebrand F."/>
            <person name="Pallen M.J."/>
        </authorList>
    </citation>
    <scope>NUCLEOTIDE SEQUENCE</scope>
    <source>
        <strain evidence="1">20514</strain>
    </source>
</reference>
<accession>A0A9D9EKT6</accession>
<dbReference type="AlphaFoldDB" id="A0A9D9EKT6"/>
<reference evidence="1" key="1">
    <citation type="submission" date="2020-10" db="EMBL/GenBank/DDBJ databases">
        <authorList>
            <person name="Gilroy R."/>
        </authorList>
    </citation>
    <scope>NUCLEOTIDE SEQUENCE</scope>
    <source>
        <strain evidence="1">20514</strain>
    </source>
</reference>
<organism evidence="1 2">
    <name type="scientific">Candidatus Cryptobacteroides merdigallinarum</name>
    <dbReference type="NCBI Taxonomy" id="2840770"/>
    <lineage>
        <taxon>Bacteria</taxon>
        <taxon>Pseudomonadati</taxon>
        <taxon>Bacteroidota</taxon>
        <taxon>Bacteroidia</taxon>
        <taxon>Bacteroidales</taxon>
        <taxon>Candidatus Cryptobacteroides</taxon>
    </lineage>
</organism>
<name>A0A9D9EKT6_9BACT</name>
<proteinExistence type="predicted"/>
<protein>
    <submittedName>
        <fullName evidence="1">Uncharacterized protein</fullName>
    </submittedName>
</protein>
<comment type="caution">
    <text evidence="1">The sequence shown here is derived from an EMBL/GenBank/DDBJ whole genome shotgun (WGS) entry which is preliminary data.</text>
</comment>